<feature type="non-terminal residue" evidence="2">
    <location>
        <position position="1"/>
    </location>
</feature>
<dbReference type="EMBL" id="RDOM01000823">
    <property type="protein sequence ID" value="MBF4275062.1"/>
    <property type="molecule type" value="Genomic_DNA"/>
</dbReference>
<dbReference type="Proteomes" id="UP000722957">
    <property type="component" value="Unassembled WGS sequence"/>
</dbReference>
<gene>
    <name evidence="2" type="ORF">EAY07_24255</name>
</gene>
<evidence type="ECO:0000313" key="3">
    <source>
        <dbReference type="Proteomes" id="UP000722957"/>
    </source>
</evidence>
<protein>
    <submittedName>
        <fullName evidence="2">DUF3369 domain-containing protein</fullName>
    </submittedName>
</protein>
<evidence type="ECO:0000259" key="1">
    <source>
        <dbReference type="Pfam" id="PF11849"/>
    </source>
</evidence>
<dbReference type="AlphaFoldDB" id="A0ABD4KXC9"/>
<name>A0ABD4KXC9_VIBAN</name>
<dbReference type="Pfam" id="PF11849">
    <property type="entry name" value="DUF3369"/>
    <property type="match status" value="1"/>
</dbReference>
<dbReference type="RefSeq" id="WP_194574279.1">
    <property type="nucleotide sequence ID" value="NZ_PUIE01000332.1"/>
</dbReference>
<organism evidence="2 3">
    <name type="scientific">Vibrio anguillarum</name>
    <name type="common">Listonella anguillarum</name>
    <dbReference type="NCBI Taxonomy" id="55601"/>
    <lineage>
        <taxon>Bacteria</taxon>
        <taxon>Pseudomonadati</taxon>
        <taxon>Pseudomonadota</taxon>
        <taxon>Gammaproteobacteria</taxon>
        <taxon>Vibrionales</taxon>
        <taxon>Vibrionaceae</taxon>
        <taxon>Vibrio</taxon>
    </lineage>
</organism>
<comment type="caution">
    <text evidence="2">The sequence shown here is derived from an EMBL/GenBank/DDBJ whole genome shotgun (WGS) entry which is preliminary data.</text>
</comment>
<reference evidence="2 3" key="1">
    <citation type="journal article" date="2021" name="PeerJ">
        <title>Analysis of 44 Vibrio anguillarum genomes reveals high genetic diversity.</title>
        <authorList>
            <person name="Hansen M.J."/>
            <person name="Dalsgaard I."/>
        </authorList>
    </citation>
    <scope>NUCLEOTIDE SEQUENCE [LARGE SCALE GENOMIC DNA]</scope>
    <source>
        <strain evidence="2 3">17-16730-2A</strain>
    </source>
</reference>
<accession>A0ABD4KXC9</accession>
<feature type="domain" description="DUF3369" evidence="1">
    <location>
        <begin position="2"/>
        <end position="71"/>
    </location>
</feature>
<proteinExistence type="predicted"/>
<feature type="non-terminal residue" evidence="2">
    <location>
        <position position="76"/>
    </location>
</feature>
<sequence>PSEVAKRCQLALQSKMSHSYDDASVLYMTDSRGVENLLYINLLERLSENDERLLEIYMYNIGLTFENLNLQLDLRE</sequence>
<evidence type="ECO:0000313" key="2">
    <source>
        <dbReference type="EMBL" id="MBF4275062.1"/>
    </source>
</evidence>
<dbReference type="InterPro" id="IPR021800">
    <property type="entry name" value="DUF3369"/>
</dbReference>